<keyword evidence="6" id="KW-0175">Coiled coil</keyword>
<dbReference type="InterPro" id="IPR036388">
    <property type="entry name" value="WH-like_DNA-bd_sf"/>
</dbReference>
<protein>
    <recommendedName>
        <fullName evidence="7">E2F/DP family winged-helix DNA-binding domain-containing protein</fullName>
    </recommendedName>
</protein>
<dbReference type="PANTHER" id="PTHR12081:SF18">
    <property type="entry name" value="TRANSCRIPTION FACTOR E2F2-RELATED"/>
    <property type="match status" value="1"/>
</dbReference>
<dbReference type="FunFam" id="1.10.10.10:FF:000008">
    <property type="entry name" value="E2F transcription factor 1"/>
    <property type="match status" value="1"/>
</dbReference>
<dbReference type="SUPFAM" id="SSF144074">
    <property type="entry name" value="E2F-DP heterodimerization region"/>
    <property type="match status" value="1"/>
</dbReference>
<organism evidence="8 9">
    <name type="scientific">Adineta ricciae</name>
    <name type="common">Rotifer</name>
    <dbReference type="NCBI Taxonomy" id="249248"/>
    <lineage>
        <taxon>Eukaryota</taxon>
        <taxon>Metazoa</taxon>
        <taxon>Spiralia</taxon>
        <taxon>Gnathifera</taxon>
        <taxon>Rotifera</taxon>
        <taxon>Eurotatoria</taxon>
        <taxon>Bdelloidea</taxon>
        <taxon>Adinetida</taxon>
        <taxon>Adinetidae</taxon>
        <taxon>Adineta</taxon>
    </lineage>
</organism>
<dbReference type="Gene3D" id="1.10.10.10">
    <property type="entry name" value="Winged helix-like DNA-binding domain superfamily/Winged helix DNA-binding domain"/>
    <property type="match status" value="1"/>
</dbReference>
<keyword evidence="5" id="KW-0539">Nucleus</keyword>
<accession>A0A814ZY02</accession>
<dbReference type="GO" id="GO:0000981">
    <property type="term" value="F:DNA-binding transcription factor activity, RNA polymerase II-specific"/>
    <property type="evidence" value="ECO:0007669"/>
    <property type="project" value="TreeGrafter"/>
</dbReference>
<dbReference type="GO" id="GO:0090575">
    <property type="term" value="C:RNA polymerase II transcription regulator complex"/>
    <property type="evidence" value="ECO:0007669"/>
    <property type="project" value="TreeGrafter"/>
</dbReference>
<dbReference type="InterPro" id="IPR015633">
    <property type="entry name" value="E2F"/>
</dbReference>
<keyword evidence="4 5" id="KW-0804">Transcription</keyword>
<dbReference type="PANTHER" id="PTHR12081">
    <property type="entry name" value="TRANSCRIPTION FACTOR E2F"/>
    <property type="match status" value="1"/>
</dbReference>
<evidence type="ECO:0000256" key="4">
    <source>
        <dbReference type="ARBA" id="ARBA00023163"/>
    </source>
</evidence>
<dbReference type="Pfam" id="PF02319">
    <property type="entry name" value="WHD_E2F_TDP"/>
    <property type="match status" value="1"/>
</dbReference>
<dbReference type="GO" id="GO:0000978">
    <property type="term" value="F:RNA polymerase II cis-regulatory region sequence-specific DNA binding"/>
    <property type="evidence" value="ECO:0007669"/>
    <property type="project" value="InterPro"/>
</dbReference>
<keyword evidence="2 5" id="KW-0805">Transcription regulation</keyword>
<dbReference type="OrthoDB" id="1743261at2759"/>
<sequence>MAEFTEQDFFMSKEHSDHEVSPMKATTTSSTYCPFLITDCDEDDSNSNKVAMSTASLVGDTPTKRRFGYSRQEKSLGTLTRRFMSLLRQSKTGILDLKHVADCLATKQKRRIYDITNVLEGIGLIEKQSKNTIKWKGAISGDNTIEAYERLHRAQAQLQELEDESAFWTEKLHVIERSISNILDDITLKDMLYLTRDDICQAMDDEVIVIAEGVNGTTMKINEIPDGENTSHQFHIQSRHYPVNLKVLNRHSKTIPHNANSEDATSEQISLNPFIPLGEMTQPDDYYLTIDDTTGVCDLYNNDDSPPVS</sequence>
<name>A0A814ZY02_ADIRI</name>
<comment type="similarity">
    <text evidence="1 5">Belongs to the E2F/DP family.</text>
</comment>
<dbReference type="InterPro" id="IPR037241">
    <property type="entry name" value="E2F-DP_heterodim"/>
</dbReference>
<comment type="caution">
    <text evidence="8">The sequence shown here is derived from an EMBL/GenBank/DDBJ whole genome shotgun (WGS) entry which is preliminary data.</text>
</comment>
<evidence type="ECO:0000313" key="9">
    <source>
        <dbReference type="Proteomes" id="UP000663852"/>
    </source>
</evidence>
<gene>
    <name evidence="8" type="ORF">EDS130_LOCUS27791</name>
</gene>
<comment type="subcellular location">
    <subcellularLocation>
        <location evidence="5">Nucleus</location>
    </subcellularLocation>
</comment>
<evidence type="ECO:0000256" key="3">
    <source>
        <dbReference type="ARBA" id="ARBA00023125"/>
    </source>
</evidence>
<dbReference type="InterPro" id="IPR036390">
    <property type="entry name" value="WH_DNA-bd_sf"/>
</dbReference>
<evidence type="ECO:0000256" key="1">
    <source>
        <dbReference type="ARBA" id="ARBA00010940"/>
    </source>
</evidence>
<evidence type="ECO:0000259" key="7">
    <source>
        <dbReference type="SMART" id="SM01372"/>
    </source>
</evidence>
<dbReference type="Gene3D" id="6.10.250.540">
    <property type="match status" value="1"/>
</dbReference>
<evidence type="ECO:0000256" key="6">
    <source>
        <dbReference type="SAM" id="Coils"/>
    </source>
</evidence>
<feature type="coiled-coil region" evidence="6">
    <location>
        <begin position="144"/>
        <end position="178"/>
    </location>
</feature>
<dbReference type="EMBL" id="CAJNOJ010000177">
    <property type="protein sequence ID" value="CAF1247546.1"/>
    <property type="molecule type" value="Genomic_DNA"/>
</dbReference>
<dbReference type="AlphaFoldDB" id="A0A814ZY02"/>
<keyword evidence="3 5" id="KW-0238">DNA-binding</keyword>
<dbReference type="InterPro" id="IPR003316">
    <property type="entry name" value="E2F_WHTH_DNA-bd_dom"/>
</dbReference>
<dbReference type="SUPFAM" id="SSF46785">
    <property type="entry name" value="Winged helix' DNA-binding domain"/>
    <property type="match status" value="1"/>
</dbReference>
<proteinExistence type="inferred from homology"/>
<evidence type="ECO:0000256" key="2">
    <source>
        <dbReference type="ARBA" id="ARBA00023015"/>
    </source>
</evidence>
<evidence type="ECO:0000313" key="8">
    <source>
        <dbReference type="EMBL" id="CAF1247546.1"/>
    </source>
</evidence>
<dbReference type="Proteomes" id="UP000663852">
    <property type="component" value="Unassembled WGS sequence"/>
</dbReference>
<feature type="domain" description="E2F/DP family winged-helix DNA-binding" evidence="7">
    <location>
        <begin position="71"/>
        <end position="137"/>
    </location>
</feature>
<reference evidence="8" key="1">
    <citation type="submission" date="2021-02" db="EMBL/GenBank/DDBJ databases">
        <authorList>
            <person name="Nowell W R."/>
        </authorList>
    </citation>
    <scope>NUCLEOTIDE SEQUENCE</scope>
</reference>
<dbReference type="SMART" id="SM01372">
    <property type="entry name" value="E2F_TDP"/>
    <property type="match status" value="1"/>
</dbReference>
<evidence type="ECO:0000256" key="5">
    <source>
        <dbReference type="RuleBase" id="RU003796"/>
    </source>
</evidence>